<organism evidence="1 2">
    <name type="scientific">Clostridium aciditolerans</name>
    <dbReference type="NCBI Taxonomy" id="339861"/>
    <lineage>
        <taxon>Bacteria</taxon>
        <taxon>Bacillati</taxon>
        <taxon>Bacillota</taxon>
        <taxon>Clostridia</taxon>
        <taxon>Eubacteriales</taxon>
        <taxon>Clostridiaceae</taxon>
        <taxon>Clostridium</taxon>
    </lineage>
</organism>
<accession>A0A934I3Y3</accession>
<reference evidence="1" key="1">
    <citation type="submission" date="2020-12" db="EMBL/GenBank/DDBJ databases">
        <title>Clostridium thailandense sp. nov., a novel acetogenic bacterium isolated from peat land soil in Thailand.</title>
        <authorList>
            <person name="Chaikitkaew S."/>
            <person name="Birkeland N.K."/>
        </authorList>
    </citation>
    <scope>NUCLEOTIDE SEQUENCE</scope>
    <source>
        <strain evidence="1">DSM 17425</strain>
    </source>
</reference>
<gene>
    <name evidence="1" type="ORF">I6U51_17850</name>
</gene>
<dbReference type="Proteomes" id="UP000622687">
    <property type="component" value="Unassembled WGS sequence"/>
</dbReference>
<sequence>MVNYENLLHDSNLQRFIRKDKPKPVITDEDIKYYNWSNHTFHFNNDANNYISKIKYYKKDFRTFVLVVDGHEVYNGGFYYDKLGPNIYLTITQNGGSLLYKGVNGYDLRSDKHIYNVFKKLGKLNQ</sequence>
<keyword evidence="2" id="KW-1185">Reference proteome</keyword>
<proteinExistence type="predicted"/>
<evidence type="ECO:0000313" key="2">
    <source>
        <dbReference type="Proteomes" id="UP000622687"/>
    </source>
</evidence>
<protein>
    <submittedName>
        <fullName evidence="1">Uncharacterized protein</fullName>
    </submittedName>
</protein>
<dbReference type="AlphaFoldDB" id="A0A934I3Y3"/>
<evidence type="ECO:0000313" key="1">
    <source>
        <dbReference type="EMBL" id="MBI6874541.1"/>
    </source>
</evidence>
<comment type="caution">
    <text evidence="1">The sequence shown here is derived from an EMBL/GenBank/DDBJ whole genome shotgun (WGS) entry which is preliminary data.</text>
</comment>
<dbReference type="EMBL" id="JAEEGB010000026">
    <property type="protein sequence ID" value="MBI6874541.1"/>
    <property type="molecule type" value="Genomic_DNA"/>
</dbReference>
<name>A0A934I3Y3_9CLOT</name>